<protein>
    <recommendedName>
        <fullName evidence="3">Amidohydrolase-related domain-containing protein</fullName>
    </recommendedName>
</protein>
<dbReference type="InterPro" id="IPR032466">
    <property type="entry name" value="Metal_Hydrolase"/>
</dbReference>
<sequence length="368" mass="42879">MKSFAITLFTSIAVFIAGFIIVNQIYVKKKYEISIVPNLDTTVAERDTMDKGFSKGWCYCHRSHPERWFDIHTHILKLKQVDQKGVPLDMVKCAEQAFTSWQNQFKEFDIVGSVVLDGSPERMYLFDAAEKTKGMMVFAWVGYDKPDAQLLEKLVKEHGCKGVKMISRPAFNAGVDYRVYDSEKWHELYAKAGELGIPVLWHVVQRTGAAPYAYGEDTRSTWTKLNYTNWDVLKMFEGILEKHPNTIFIGAHQMFMGAKELDRLMKKYPNFFVDTSAGWRLKWGDHLTNKEILELRPFFEEHADRILFGTDFVYNIREKENVPFWSLLSMYSFQNFLIQLNLTQRSLDKIAWQNAYALLKIEKPDILD</sequence>
<accession>A0A1F7FK81</accession>
<keyword evidence="2" id="KW-0472">Membrane</keyword>
<evidence type="ECO:0000256" key="1">
    <source>
        <dbReference type="ARBA" id="ARBA00023239"/>
    </source>
</evidence>
<comment type="caution">
    <text evidence="4">The sequence shown here is derived from an EMBL/GenBank/DDBJ whole genome shotgun (WGS) entry which is preliminary data.</text>
</comment>
<evidence type="ECO:0000313" key="4">
    <source>
        <dbReference type="EMBL" id="OGK06887.1"/>
    </source>
</evidence>
<dbReference type="Pfam" id="PF04909">
    <property type="entry name" value="Amidohydro_2"/>
    <property type="match status" value="1"/>
</dbReference>
<evidence type="ECO:0000313" key="5">
    <source>
        <dbReference type="Proteomes" id="UP000179243"/>
    </source>
</evidence>
<dbReference type="EMBL" id="MFYX01000018">
    <property type="protein sequence ID" value="OGK06887.1"/>
    <property type="molecule type" value="Genomic_DNA"/>
</dbReference>
<dbReference type="SUPFAM" id="SSF51556">
    <property type="entry name" value="Metallo-dependent hydrolases"/>
    <property type="match status" value="1"/>
</dbReference>
<dbReference type="GO" id="GO:0016787">
    <property type="term" value="F:hydrolase activity"/>
    <property type="evidence" value="ECO:0007669"/>
    <property type="project" value="InterPro"/>
</dbReference>
<name>A0A1F7FK81_UNCRA</name>
<feature type="transmembrane region" description="Helical" evidence="2">
    <location>
        <begin position="6"/>
        <end position="27"/>
    </location>
</feature>
<dbReference type="InterPro" id="IPR032465">
    <property type="entry name" value="ACMSD"/>
</dbReference>
<dbReference type="GO" id="GO:0016831">
    <property type="term" value="F:carboxy-lyase activity"/>
    <property type="evidence" value="ECO:0007669"/>
    <property type="project" value="InterPro"/>
</dbReference>
<dbReference type="InterPro" id="IPR006680">
    <property type="entry name" value="Amidohydro-rel"/>
</dbReference>
<organism evidence="4 5">
    <name type="scientific">Candidatus Raymondbacteria bacterium RIFOXYD12_FULL_49_13</name>
    <dbReference type="NCBI Taxonomy" id="1817890"/>
    <lineage>
        <taxon>Bacteria</taxon>
        <taxon>Raymondiibacteriota</taxon>
    </lineage>
</organism>
<evidence type="ECO:0000256" key="2">
    <source>
        <dbReference type="SAM" id="Phobius"/>
    </source>
</evidence>
<feature type="domain" description="Amidohydrolase-related" evidence="3">
    <location>
        <begin position="121"/>
        <end position="360"/>
    </location>
</feature>
<keyword evidence="2" id="KW-1133">Transmembrane helix</keyword>
<gene>
    <name evidence="4" type="ORF">A2519_11550</name>
</gene>
<reference evidence="4 5" key="1">
    <citation type="journal article" date="2016" name="Nat. Commun.">
        <title>Thousands of microbial genomes shed light on interconnected biogeochemical processes in an aquifer system.</title>
        <authorList>
            <person name="Anantharaman K."/>
            <person name="Brown C.T."/>
            <person name="Hug L.A."/>
            <person name="Sharon I."/>
            <person name="Castelle C.J."/>
            <person name="Probst A.J."/>
            <person name="Thomas B.C."/>
            <person name="Singh A."/>
            <person name="Wilkins M.J."/>
            <person name="Karaoz U."/>
            <person name="Brodie E.L."/>
            <person name="Williams K.H."/>
            <person name="Hubbard S.S."/>
            <person name="Banfield J.F."/>
        </authorList>
    </citation>
    <scope>NUCLEOTIDE SEQUENCE [LARGE SCALE GENOMIC DNA]</scope>
</reference>
<proteinExistence type="predicted"/>
<evidence type="ECO:0000259" key="3">
    <source>
        <dbReference type="Pfam" id="PF04909"/>
    </source>
</evidence>
<dbReference type="AlphaFoldDB" id="A0A1F7FK81"/>
<dbReference type="Gene3D" id="3.20.20.140">
    <property type="entry name" value="Metal-dependent hydrolases"/>
    <property type="match status" value="1"/>
</dbReference>
<dbReference type="PANTHER" id="PTHR21240">
    <property type="entry name" value="2-AMINO-3-CARBOXYLMUCONATE-6-SEMIALDEHYDE DECARBOXYLASE"/>
    <property type="match status" value="1"/>
</dbReference>
<keyword evidence="1" id="KW-0456">Lyase</keyword>
<dbReference type="Proteomes" id="UP000179243">
    <property type="component" value="Unassembled WGS sequence"/>
</dbReference>
<keyword evidence="2" id="KW-0812">Transmembrane</keyword>